<dbReference type="PANTHER" id="PTHR13349:SF2">
    <property type="entry name" value="TRANSLATION MACHINERY-ASSOCIATED PROTEIN 16"/>
    <property type="match status" value="1"/>
</dbReference>
<dbReference type="Gene3D" id="1.20.1440.170">
    <property type="entry name" value="Translation machinery-associated protein 16-like"/>
    <property type="match status" value="1"/>
</dbReference>
<evidence type="ECO:0000313" key="3">
    <source>
        <dbReference type="EMBL" id="KAF2099978.1"/>
    </source>
</evidence>
<evidence type="ECO:0008006" key="5">
    <source>
        <dbReference type="Google" id="ProtNLM"/>
    </source>
</evidence>
<dbReference type="GO" id="GO:0005634">
    <property type="term" value="C:nucleus"/>
    <property type="evidence" value="ECO:0007669"/>
    <property type="project" value="TreeGrafter"/>
</dbReference>
<dbReference type="InterPro" id="IPR021346">
    <property type="entry name" value="Tma16"/>
</dbReference>
<dbReference type="Proteomes" id="UP000799772">
    <property type="component" value="Unassembled WGS sequence"/>
</dbReference>
<feature type="region of interest" description="Disordered" evidence="2">
    <location>
        <begin position="1"/>
        <end position="37"/>
    </location>
</feature>
<evidence type="ECO:0000313" key="4">
    <source>
        <dbReference type="Proteomes" id="UP000799772"/>
    </source>
</evidence>
<dbReference type="AlphaFoldDB" id="A0A9P4IH95"/>
<sequence>MPSKSLHKVHKQISKKRGGRLTALHQNSRDAQRLQRASARDAKIVRVKAEKEKGFQSHLQRTAYIQKCLGQLPSAPSLEPTHILDVVRAYLSRNDAELEELAASRRQGRPPSNRETQLRHQKVLEEKELTSGFWAPDLQDAETVEKLRGWNGEWVPLGQMKFLRIDGDGKVKEAAWPPGKG</sequence>
<dbReference type="Pfam" id="PF11176">
    <property type="entry name" value="Tma16"/>
    <property type="match status" value="1"/>
</dbReference>
<reference evidence="3" key="1">
    <citation type="journal article" date="2020" name="Stud. Mycol.">
        <title>101 Dothideomycetes genomes: a test case for predicting lifestyles and emergence of pathogens.</title>
        <authorList>
            <person name="Haridas S."/>
            <person name="Albert R."/>
            <person name="Binder M."/>
            <person name="Bloem J."/>
            <person name="Labutti K."/>
            <person name="Salamov A."/>
            <person name="Andreopoulos B."/>
            <person name="Baker S."/>
            <person name="Barry K."/>
            <person name="Bills G."/>
            <person name="Bluhm B."/>
            <person name="Cannon C."/>
            <person name="Castanera R."/>
            <person name="Culley D."/>
            <person name="Daum C."/>
            <person name="Ezra D."/>
            <person name="Gonzalez J."/>
            <person name="Henrissat B."/>
            <person name="Kuo A."/>
            <person name="Liang C."/>
            <person name="Lipzen A."/>
            <person name="Lutzoni F."/>
            <person name="Magnuson J."/>
            <person name="Mondo S."/>
            <person name="Nolan M."/>
            <person name="Ohm R."/>
            <person name="Pangilinan J."/>
            <person name="Park H.-J."/>
            <person name="Ramirez L."/>
            <person name="Alfaro M."/>
            <person name="Sun H."/>
            <person name="Tritt A."/>
            <person name="Yoshinaga Y."/>
            <person name="Zwiers L.-H."/>
            <person name="Turgeon B."/>
            <person name="Goodwin S."/>
            <person name="Spatafora J."/>
            <person name="Crous P."/>
            <person name="Grigoriev I."/>
        </authorList>
    </citation>
    <scope>NUCLEOTIDE SEQUENCE</scope>
    <source>
        <strain evidence="3">CBS 133067</strain>
    </source>
</reference>
<gene>
    <name evidence="3" type="ORF">NA57DRAFT_75480</name>
</gene>
<dbReference type="OrthoDB" id="270284at2759"/>
<feature type="compositionally biased region" description="Basic and acidic residues" evidence="2">
    <location>
        <begin position="27"/>
        <end position="37"/>
    </location>
</feature>
<comment type="caution">
    <text evidence="3">The sequence shown here is derived from an EMBL/GenBank/DDBJ whole genome shotgun (WGS) entry which is preliminary data.</text>
</comment>
<evidence type="ECO:0000256" key="2">
    <source>
        <dbReference type="SAM" id="MobiDB-lite"/>
    </source>
</evidence>
<organism evidence="3 4">
    <name type="scientific">Rhizodiscina lignyota</name>
    <dbReference type="NCBI Taxonomy" id="1504668"/>
    <lineage>
        <taxon>Eukaryota</taxon>
        <taxon>Fungi</taxon>
        <taxon>Dikarya</taxon>
        <taxon>Ascomycota</taxon>
        <taxon>Pezizomycotina</taxon>
        <taxon>Dothideomycetes</taxon>
        <taxon>Pleosporomycetidae</taxon>
        <taxon>Aulographales</taxon>
        <taxon>Rhizodiscinaceae</taxon>
        <taxon>Rhizodiscina</taxon>
    </lineage>
</organism>
<name>A0A9P4IH95_9PEZI</name>
<comment type="similarity">
    <text evidence="1">Belongs to the TMA16 family.</text>
</comment>
<proteinExistence type="inferred from homology"/>
<dbReference type="InterPro" id="IPR038356">
    <property type="entry name" value="Tma16_sf"/>
</dbReference>
<protein>
    <recommendedName>
        <fullName evidence="5">Translation machinery-associated protein 16</fullName>
    </recommendedName>
</protein>
<feature type="compositionally biased region" description="Basic residues" evidence="2">
    <location>
        <begin position="1"/>
        <end position="19"/>
    </location>
</feature>
<evidence type="ECO:0000256" key="1">
    <source>
        <dbReference type="ARBA" id="ARBA00034127"/>
    </source>
</evidence>
<dbReference type="EMBL" id="ML978125">
    <property type="protein sequence ID" value="KAF2099978.1"/>
    <property type="molecule type" value="Genomic_DNA"/>
</dbReference>
<keyword evidence="4" id="KW-1185">Reference proteome</keyword>
<dbReference type="PANTHER" id="PTHR13349">
    <property type="entry name" value="TRANSLATION MACHINERY-ASSOCIATED PROTEIN 16"/>
    <property type="match status" value="1"/>
</dbReference>
<accession>A0A9P4IH95</accession>